<evidence type="ECO:0000313" key="5">
    <source>
        <dbReference type="EMBL" id="AFL72702.1"/>
    </source>
</evidence>
<dbReference type="PROSITE" id="PS50887">
    <property type="entry name" value="GGDEF"/>
    <property type="match status" value="1"/>
</dbReference>
<dbReference type="CDD" id="cd01948">
    <property type="entry name" value="EAL"/>
    <property type="match status" value="1"/>
</dbReference>
<dbReference type="SMART" id="SM00448">
    <property type="entry name" value="REC"/>
    <property type="match status" value="1"/>
</dbReference>
<dbReference type="EMBL" id="CP003154">
    <property type="protein sequence ID" value="AFL72702.1"/>
    <property type="molecule type" value="Genomic_DNA"/>
</dbReference>
<dbReference type="STRING" id="765911.Thivi_0648"/>
<dbReference type="InterPro" id="IPR001789">
    <property type="entry name" value="Sig_transdc_resp-reg_receiver"/>
</dbReference>
<dbReference type="eggNOG" id="COG5001">
    <property type="taxonomic scope" value="Bacteria"/>
</dbReference>
<dbReference type="Pfam" id="PF00072">
    <property type="entry name" value="Response_reg"/>
    <property type="match status" value="1"/>
</dbReference>
<dbReference type="Pfam" id="PF00990">
    <property type="entry name" value="GGDEF"/>
    <property type="match status" value="1"/>
</dbReference>
<dbReference type="RefSeq" id="WP_014777197.1">
    <property type="nucleotide sequence ID" value="NC_018012.1"/>
</dbReference>
<dbReference type="InterPro" id="IPR043128">
    <property type="entry name" value="Rev_trsase/Diguanyl_cyclase"/>
</dbReference>
<dbReference type="CDD" id="cd01949">
    <property type="entry name" value="GGDEF"/>
    <property type="match status" value="1"/>
</dbReference>
<evidence type="ECO:0000259" key="4">
    <source>
        <dbReference type="PROSITE" id="PS50887"/>
    </source>
</evidence>
<evidence type="ECO:0000259" key="3">
    <source>
        <dbReference type="PROSITE" id="PS50883"/>
    </source>
</evidence>
<reference evidence="5 6" key="1">
    <citation type="submission" date="2012-06" db="EMBL/GenBank/DDBJ databases">
        <title>Complete sequence of Thiocystis violascens DSM 198.</title>
        <authorList>
            <consortium name="US DOE Joint Genome Institute"/>
            <person name="Lucas S."/>
            <person name="Han J."/>
            <person name="Lapidus A."/>
            <person name="Cheng J.-F."/>
            <person name="Goodwin L."/>
            <person name="Pitluck S."/>
            <person name="Peters L."/>
            <person name="Ovchinnikova G."/>
            <person name="Teshima H."/>
            <person name="Detter J.C."/>
            <person name="Han C."/>
            <person name="Tapia R."/>
            <person name="Land M."/>
            <person name="Hauser L."/>
            <person name="Kyrpides N."/>
            <person name="Ivanova N."/>
            <person name="Pagani I."/>
            <person name="Vogl K."/>
            <person name="Liu Z."/>
            <person name="Frigaard N.-U."/>
            <person name="Bryant D."/>
            <person name="Woyke T."/>
        </authorList>
    </citation>
    <scope>NUCLEOTIDE SEQUENCE [LARGE SCALE GENOMIC DNA]</scope>
    <source>
        <strain evidence="6">ATCC 17096 / DSM 198 / 6111</strain>
    </source>
</reference>
<dbReference type="NCBIfam" id="TIGR00254">
    <property type="entry name" value="GGDEF"/>
    <property type="match status" value="1"/>
</dbReference>
<evidence type="ECO:0000256" key="1">
    <source>
        <dbReference type="PROSITE-ProRule" id="PRU00169"/>
    </source>
</evidence>
<dbReference type="PROSITE" id="PS50110">
    <property type="entry name" value="RESPONSE_REGULATORY"/>
    <property type="match status" value="1"/>
</dbReference>
<gene>
    <name evidence="5" type="ordered locus">Thivi_0648</name>
</gene>
<feature type="domain" description="GGDEF" evidence="4">
    <location>
        <begin position="298"/>
        <end position="430"/>
    </location>
</feature>
<dbReference type="PANTHER" id="PTHR44757:SF2">
    <property type="entry name" value="BIOFILM ARCHITECTURE MAINTENANCE PROTEIN MBAA"/>
    <property type="match status" value="1"/>
</dbReference>
<dbReference type="SUPFAM" id="SSF141868">
    <property type="entry name" value="EAL domain-like"/>
    <property type="match status" value="1"/>
</dbReference>
<dbReference type="Gene3D" id="3.30.70.270">
    <property type="match status" value="1"/>
</dbReference>
<feature type="domain" description="EAL" evidence="3">
    <location>
        <begin position="440"/>
        <end position="693"/>
    </location>
</feature>
<dbReference type="PROSITE" id="PS50883">
    <property type="entry name" value="EAL"/>
    <property type="match status" value="1"/>
</dbReference>
<dbReference type="GO" id="GO:0000160">
    <property type="term" value="P:phosphorelay signal transduction system"/>
    <property type="evidence" value="ECO:0007669"/>
    <property type="project" value="InterPro"/>
</dbReference>
<dbReference type="Gene3D" id="3.20.20.450">
    <property type="entry name" value="EAL domain"/>
    <property type="match status" value="1"/>
</dbReference>
<feature type="modified residue" description="4-aspartylphosphate" evidence="1">
    <location>
        <position position="62"/>
    </location>
</feature>
<feature type="domain" description="Response regulatory" evidence="2">
    <location>
        <begin position="13"/>
        <end position="129"/>
    </location>
</feature>
<dbReference type="SUPFAM" id="SSF52172">
    <property type="entry name" value="CheY-like"/>
    <property type="match status" value="1"/>
</dbReference>
<keyword evidence="6" id="KW-1185">Reference proteome</keyword>
<dbReference type="KEGG" id="tvi:Thivi_0648"/>
<dbReference type="PANTHER" id="PTHR44757">
    <property type="entry name" value="DIGUANYLATE CYCLASE DGCP"/>
    <property type="match status" value="1"/>
</dbReference>
<dbReference type="InterPro" id="IPR000160">
    <property type="entry name" value="GGDEF_dom"/>
</dbReference>
<dbReference type="InterPro" id="IPR029787">
    <property type="entry name" value="Nucleotide_cyclase"/>
</dbReference>
<dbReference type="InterPro" id="IPR011006">
    <property type="entry name" value="CheY-like_superfamily"/>
</dbReference>
<evidence type="ECO:0000313" key="6">
    <source>
        <dbReference type="Proteomes" id="UP000006062"/>
    </source>
</evidence>
<dbReference type="Gene3D" id="3.40.50.2300">
    <property type="match status" value="1"/>
</dbReference>
<dbReference type="eggNOG" id="COG3706">
    <property type="taxonomic scope" value="Bacteria"/>
</dbReference>
<evidence type="ECO:0000259" key="2">
    <source>
        <dbReference type="PROSITE" id="PS50110"/>
    </source>
</evidence>
<dbReference type="Pfam" id="PF00563">
    <property type="entry name" value="EAL"/>
    <property type="match status" value="1"/>
</dbReference>
<keyword evidence="1" id="KW-0597">Phosphoprotein</keyword>
<dbReference type="SMART" id="SM00267">
    <property type="entry name" value="GGDEF"/>
    <property type="match status" value="1"/>
</dbReference>
<dbReference type="HOGENOM" id="CLU_000445_70_50_6"/>
<accession>I3Y6T4</accession>
<dbReference type="InterPro" id="IPR001633">
    <property type="entry name" value="EAL_dom"/>
</dbReference>
<dbReference type="InterPro" id="IPR035919">
    <property type="entry name" value="EAL_sf"/>
</dbReference>
<protein>
    <submittedName>
        <fullName evidence="5">Diguanylate cyclase (GGDEF) domain-containing protein</fullName>
    </submittedName>
</protein>
<dbReference type="SUPFAM" id="SSF55785">
    <property type="entry name" value="PYP-like sensor domain (PAS domain)"/>
    <property type="match status" value="1"/>
</dbReference>
<sequence length="709" mass="79298">MGDHEDRQDHRDLLLIVDDDTPTRRLLRGVLDRQGFRVSEAADGAEAVELFERERPALVLLDVMMPVMDGFEACARMRGLDQSEGTPLIMLTGADDIKAIDKAFSAGATDFITKPINWTLLTQRVRYALRAGRLGREVRQNRLRQAATRRIAKLAFWEWRLTDDSLHWSDDLEAVIGVSSQAMSQVEDFYAALHPEDRGRAQRLMNLFRQSKGQIEMELRMGAAGQDRLVRMVGERGVQGSDNDLVLGALQDVTDLRHTEALVDYLALHDELTDLANRRLFLRRIGETLEELKAGSDEILLVGWIDIARFHRHNDALGEAGGDLLLTRLARRLRELVAKQDAVARVGGDEFALMLRAPRMAEAVDRFESILLHLRRPFHVDQGETILTFSSGVACFPEHGIDANQLLLLAQDAQRLAQSQARPILVATPNAASKSRFIEALEVERALHAALERQEFFLVYQPQMDLRTGTIVGVESLLRWRHPTWGLVPPTRFITQLESLGLISAVGQWVLEEACRQSRRWEQAGLNLRVGINLSPRQFLEPDLFARIQQAIRTSGASPARIELEITESLAMQDPANAIALLGRLREAGIKIAIDDFGIGHSSLEYLLRFPIDAIKIDRAFVSNITCVQADRVIVRAVTAIGQTMGLSVIAEGVETLRQCDFVDALGVSEIQGYLIGKPMEPERIESLLETFVRPGSATHEHVDRSTAS</sequence>
<dbReference type="Proteomes" id="UP000006062">
    <property type="component" value="Chromosome"/>
</dbReference>
<dbReference type="SUPFAM" id="SSF55073">
    <property type="entry name" value="Nucleotide cyclase"/>
    <property type="match status" value="1"/>
</dbReference>
<dbReference type="InterPro" id="IPR035965">
    <property type="entry name" value="PAS-like_dom_sf"/>
</dbReference>
<dbReference type="OrthoDB" id="8553030at2"/>
<name>I3Y6T4_THIV6</name>
<dbReference type="InterPro" id="IPR052155">
    <property type="entry name" value="Biofilm_reg_signaling"/>
</dbReference>
<organism evidence="5 6">
    <name type="scientific">Thiocystis violascens (strain ATCC 17096 / DSM 198 / 6111)</name>
    <name type="common">Chromatium violascens</name>
    <dbReference type="NCBI Taxonomy" id="765911"/>
    <lineage>
        <taxon>Bacteria</taxon>
        <taxon>Pseudomonadati</taxon>
        <taxon>Pseudomonadota</taxon>
        <taxon>Gammaproteobacteria</taxon>
        <taxon>Chromatiales</taxon>
        <taxon>Chromatiaceae</taxon>
        <taxon>Thiocystis</taxon>
    </lineage>
</organism>
<dbReference type="Gene3D" id="3.30.450.20">
    <property type="entry name" value="PAS domain"/>
    <property type="match status" value="1"/>
</dbReference>
<dbReference type="SMART" id="SM00052">
    <property type="entry name" value="EAL"/>
    <property type="match status" value="1"/>
</dbReference>
<dbReference type="AlphaFoldDB" id="I3Y6T4"/>
<proteinExistence type="predicted"/>